<name>A0A7Y2H1A7_UNCEI</name>
<reference evidence="2 3" key="1">
    <citation type="submission" date="2020-03" db="EMBL/GenBank/DDBJ databases">
        <title>Metabolic flexibility allows generalist bacteria to become dominant in a frequently disturbed ecosystem.</title>
        <authorList>
            <person name="Chen Y.-J."/>
            <person name="Leung P.M."/>
            <person name="Bay S.K."/>
            <person name="Hugenholtz P."/>
            <person name="Kessler A.J."/>
            <person name="Shelley G."/>
            <person name="Waite D.W."/>
            <person name="Cook P.L."/>
            <person name="Greening C."/>
        </authorList>
    </citation>
    <scope>NUCLEOTIDE SEQUENCE [LARGE SCALE GENOMIC DNA]</scope>
    <source>
        <strain evidence="2">SS_bin_28</strain>
    </source>
</reference>
<dbReference type="Proteomes" id="UP000547674">
    <property type="component" value="Unassembled WGS sequence"/>
</dbReference>
<comment type="caution">
    <text evidence="2">The sequence shown here is derived from an EMBL/GenBank/DDBJ whole genome shotgun (WGS) entry which is preliminary data.</text>
</comment>
<protein>
    <submittedName>
        <fullName evidence="2">Uncharacterized protein</fullName>
    </submittedName>
</protein>
<dbReference type="AlphaFoldDB" id="A0A7Y2H1A7"/>
<evidence type="ECO:0000313" key="2">
    <source>
        <dbReference type="EMBL" id="NNF05795.1"/>
    </source>
</evidence>
<feature type="non-terminal residue" evidence="2">
    <location>
        <position position="1"/>
    </location>
</feature>
<evidence type="ECO:0000256" key="1">
    <source>
        <dbReference type="SAM" id="MobiDB-lite"/>
    </source>
</evidence>
<dbReference type="EMBL" id="JABDJR010000130">
    <property type="protein sequence ID" value="NNF05795.1"/>
    <property type="molecule type" value="Genomic_DNA"/>
</dbReference>
<proteinExistence type="predicted"/>
<accession>A0A7Y2H1A7</accession>
<gene>
    <name evidence="2" type="ORF">HKN21_03455</name>
</gene>
<feature type="region of interest" description="Disordered" evidence="1">
    <location>
        <begin position="32"/>
        <end position="58"/>
    </location>
</feature>
<organism evidence="2 3">
    <name type="scientific">Eiseniibacteriota bacterium</name>
    <dbReference type="NCBI Taxonomy" id="2212470"/>
    <lineage>
        <taxon>Bacteria</taxon>
        <taxon>Candidatus Eiseniibacteriota</taxon>
    </lineage>
</organism>
<evidence type="ECO:0000313" key="3">
    <source>
        <dbReference type="Proteomes" id="UP000547674"/>
    </source>
</evidence>
<sequence length="58" mass="6715">VWTRDNHFAKVRITDMSSNRIEFDWAYQVDNGNPELKPRTRDEGNAFNSTSLGLKKTS</sequence>